<dbReference type="Proteomes" id="UP000514410">
    <property type="component" value="Chromosome"/>
</dbReference>
<protein>
    <recommendedName>
        <fullName evidence="3">Addiction module toxin RelE</fullName>
    </recommendedName>
</protein>
<evidence type="ECO:0000313" key="2">
    <source>
        <dbReference type="Proteomes" id="UP000514410"/>
    </source>
</evidence>
<evidence type="ECO:0000313" key="1">
    <source>
        <dbReference type="EMBL" id="QMT84128.1"/>
    </source>
</evidence>
<dbReference type="RefSeq" id="WP_059073892.1">
    <property type="nucleotide sequence ID" value="NZ_CP049366.1"/>
</dbReference>
<dbReference type="AlphaFoldDB" id="A0A7L7KZC4"/>
<name>A0A7L7KZC4_9LACO</name>
<organism evidence="1 2">
    <name type="scientific">Companilactobacillus pabuli</name>
    <dbReference type="NCBI Taxonomy" id="2714036"/>
    <lineage>
        <taxon>Bacteria</taxon>
        <taxon>Bacillati</taxon>
        <taxon>Bacillota</taxon>
        <taxon>Bacilli</taxon>
        <taxon>Lactobacillales</taxon>
        <taxon>Lactobacillaceae</taxon>
        <taxon>Companilactobacillus</taxon>
    </lineage>
</organism>
<dbReference type="KEGG" id="cpab:G6534_05600"/>
<reference evidence="1 2" key="1">
    <citation type="submission" date="2020-02" db="EMBL/GenBank/DDBJ databases">
        <title>Complete Genome Sequence of Lactobacillus sp. NFFJ11 Isolated from animal feed.</title>
        <authorList>
            <person name="Jung J.Y."/>
        </authorList>
    </citation>
    <scope>NUCLEOTIDE SEQUENCE [LARGE SCALE GENOMIC DNA]</scope>
    <source>
        <strain evidence="1 2">NFFJ11</strain>
    </source>
</reference>
<proteinExistence type="predicted"/>
<gene>
    <name evidence="1" type="ORF">G6534_05600</name>
</gene>
<sequence length="129" mass="15323">MTNYPTYLKVKLSNIKGLIILFRVIISDSIKNSFSKQNCAKDINIIETKLTNNLNNDFYRIKPIRTDKNHQTFEMRVHLDSKNYRMAFGLKDHLASVFYLSTNLQKKSFDKEVQKNYEKDKNHSTKKYH</sequence>
<evidence type="ECO:0008006" key="3">
    <source>
        <dbReference type="Google" id="ProtNLM"/>
    </source>
</evidence>
<keyword evidence="2" id="KW-1185">Reference proteome</keyword>
<accession>A0A7L7KZC4</accession>
<dbReference type="EMBL" id="CP049366">
    <property type="protein sequence ID" value="QMT84128.1"/>
    <property type="molecule type" value="Genomic_DNA"/>
</dbReference>